<evidence type="ECO:0000313" key="3">
    <source>
        <dbReference type="Proteomes" id="UP001595755"/>
    </source>
</evidence>
<feature type="region of interest" description="Disordered" evidence="1">
    <location>
        <begin position="14"/>
        <end position="46"/>
    </location>
</feature>
<dbReference type="Proteomes" id="UP001595755">
    <property type="component" value="Unassembled WGS sequence"/>
</dbReference>
<evidence type="ECO:0000313" key="2">
    <source>
        <dbReference type="EMBL" id="MFC4304439.1"/>
    </source>
</evidence>
<reference evidence="3" key="1">
    <citation type="journal article" date="2019" name="Int. J. Syst. Evol. Microbiol.">
        <title>The Global Catalogue of Microorganisms (GCM) 10K type strain sequencing project: providing services to taxonomists for standard genome sequencing and annotation.</title>
        <authorList>
            <consortium name="The Broad Institute Genomics Platform"/>
            <consortium name="The Broad Institute Genome Sequencing Center for Infectious Disease"/>
            <person name="Wu L."/>
            <person name="Ma J."/>
        </authorList>
    </citation>
    <scope>NUCLEOTIDE SEQUENCE [LARGE SCALE GENOMIC DNA]</scope>
    <source>
        <strain evidence="3">CGMCC 4.1641</strain>
    </source>
</reference>
<name>A0ABV8SDM2_9BACL</name>
<accession>A0ABV8SDM2</accession>
<evidence type="ECO:0000256" key="1">
    <source>
        <dbReference type="SAM" id="MobiDB-lite"/>
    </source>
</evidence>
<feature type="compositionally biased region" description="Acidic residues" evidence="1">
    <location>
        <begin position="382"/>
        <end position="394"/>
    </location>
</feature>
<feature type="region of interest" description="Disordered" evidence="1">
    <location>
        <begin position="210"/>
        <end position="241"/>
    </location>
</feature>
<gene>
    <name evidence="2" type="ORF">ACFO1S_13505</name>
</gene>
<feature type="compositionally biased region" description="Basic residues" evidence="1">
    <location>
        <begin position="217"/>
        <end position="238"/>
    </location>
</feature>
<comment type="caution">
    <text evidence="2">The sequence shown here is derived from an EMBL/GenBank/DDBJ whole genome shotgun (WGS) entry which is preliminary data.</text>
</comment>
<feature type="compositionally biased region" description="Basic residues" evidence="1">
    <location>
        <begin position="32"/>
        <end position="42"/>
    </location>
</feature>
<keyword evidence="3" id="KW-1185">Reference proteome</keyword>
<dbReference type="EMBL" id="JBHSED010000023">
    <property type="protein sequence ID" value="MFC4304439.1"/>
    <property type="molecule type" value="Genomic_DNA"/>
</dbReference>
<sequence>MELLQGFNRELKSAYAHAPSSSDKDRFPHLNSKGKKGRRRALLKAPSDRAALVAETKELGHGHRYAQLEAELDAELDTGLDGESLAKPSETYPIGRIQNPTRPALWKEQHYYDAGGSFTPYPREAEHLESLAADGKSTKDVWQALDAVNRGQRPSEAFRAHEQSLMSVPTITNISEVQRSPLMGAGANLEMANQAHALGEAASFQSAFGYTEERARPSRKKASPTATKKKAKPSRKPKPLLVNMPGSIHSTGSGAVHQFEAVEKAIESGDISDAAVRGEVKRAPRGSNVAEARDLAVGKKDALLKTFGDRLQMTDIRKAQEIEGDGGREAATLMRLQSGLRRNTMTQMGLLPYSLRTLAKRESDASASKHGLPVPGSSSSEEAVEGETEMSGED</sequence>
<organism evidence="2 3">
    <name type="scientific">Cohnella boryungensis</name>
    <dbReference type="NCBI Taxonomy" id="768479"/>
    <lineage>
        <taxon>Bacteria</taxon>
        <taxon>Bacillati</taxon>
        <taxon>Bacillota</taxon>
        <taxon>Bacilli</taxon>
        <taxon>Bacillales</taxon>
        <taxon>Paenibacillaceae</taxon>
        <taxon>Cohnella</taxon>
    </lineage>
</organism>
<protein>
    <submittedName>
        <fullName evidence="2">Uncharacterized protein</fullName>
    </submittedName>
</protein>
<feature type="region of interest" description="Disordered" evidence="1">
    <location>
        <begin position="360"/>
        <end position="394"/>
    </location>
</feature>
<proteinExistence type="predicted"/>